<proteinExistence type="predicted"/>
<name>A0A3B0ZYK6_9ZZZZ</name>
<dbReference type="AlphaFoldDB" id="A0A3B0ZYK6"/>
<organism evidence="1">
    <name type="scientific">hydrothermal vent metagenome</name>
    <dbReference type="NCBI Taxonomy" id="652676"/>
    <lineage>
        <taxon>unclassified sequences</taxon>
        <taxon>metagenomes</taxon>
        <taxon>ecological metagenomes</taxon>
    </lineage>
</organism>
<reference evidence="1" key="1">
    <citation type="submission" date="2018-06" db="EMBL/GenBank/DDBJ databases">
        <authorList>
            <person name="Zhirakovskaya E."/>
        </authorList>
    </citation>
    <scope>NUCLEOTIDE SEQUENCE</scope>
</reference>
<protein>
    <submittedName>
        <fullName evidence="1">Uncharacterized protein</fullName>
    </submittedName>
</protein>
<evidence type="ECO:0000313" key="1">
    <source>
        <dbReference type="EMBL" id="VAW92993.1"/>
    </source>
</evidence>
<dbReference type="EMBL" id="UOFT01000029">
    <property type="protein sequence ID" value="VAW92993.1"/>
    <property type="molecule type" value="Genomic_DNA"/>
</dbReference>
<sequence>MKTTRLIATFLCLSLLFSNMAWAMDECSLTTEFFTQTIDSVDLNNDSGTTDTTFSERNPIDNSSGNGCDTLCAGWTHLNYISSYKTPIINTIKTHNDVAPLSFIYHFPLHKPPTEPPKI</sequence>
<gene>
    <name evidence="1" type="ORF">MNBD_GAMMA23-815</name>
</gene>
<accession>A0A3B0ZYK6</accession>